<gene>
    <name evidence="2" type="ORF">ACFOZ4_10950</name>
</gene>
<evidence type="ECO:0000313" key="2">
    <source>
        <dbReference type="EMBL" id="MFC4131120.1"/>
    </source>
</evidence>
<feature type="region of interest" description="Disordered" evidence="1">
    <location>
        <begin position="60"/>
        <end position="85"/>
    </location>
</feature>
<accession>A0ABV8LLE1</accession>
<dbReference type="EMBL" id="JBHSAY010000006">
    <property type="protein sequence ID" value="MFC4131120.1"/>
    <property type="molecule type" value="Genomic_DNA"/>
</dbReference>
<proteinExistence type="predicted"/>
<feature type="compositionally biased region" description="Basic and acidic residues" evidence="1">
    <location>
        <begin position="12"/>
        <end position="23"/>
    </location>
</feature>
<evidence type="ECO:0000256" key="1">
    <source>
        <dbReference type="SAM" id="MobiDB-lite"/>
    </source>
</evidence>
<keyword evidence="3" id="KW-1185">Reference proteome</keyword>
<protein>
    <submittedName>
        <fullName evidence="2">DUF5956 family protein</fullName>
    </submittedName>
</protein>
<organism evidence="2 3">
    <name type="scientific">Hamadaea flava</name>
    <dbReference type="NCBI Taxonomy" id="1742688"/>
    <lineage>
        <taxon>Bacteria</taxon>
        <taxon>Bacillati</taxon>
        <taxon>Actinomycetota</taxon>
        <taxon>Actinomycetes</taxon>
        <taxon>Micromonosporales</taxon>
        <taxon>Micromonosporaceae</taxon>
        <taxon>Hamadaea</taxon>
    </lineage>
</organism>
<comment type="caution">
    <text evidence="2">The sequence shown here is derived from an EMBL/GenBank/DDBJ whole genome shotgun (WGS) entry which is preliminary data.</text>
</comment>
<dbReference type="Proteomes" id="UP001595816">
    <property type="component" value="Unassembled WGS sequence"/>
</dbReference>
<feature type="compositionally biased region" description="Polar residues" evidence="1">
    <location>
        <begin position="1"/>
        <end position="10"/>
    </location>
</feature>
<dbReference type="InterPro" id="IPR046000">
    <property type="entry name" value="DUF5956"/>
</dbReference>
<reference evidence="3" key="1">
    <citation type="journal article" date="2019" name="Int. J. Syst. Evol. Microbiol.">
        <title>The Global Catalogue of Microorganisms (GCM) 10K type strain sequencing project: providing services to taxonomists for standard genome sequencing and annotation.</title>
        <authorList>
            <consortium name="The Broad Institute Genomics Platform"/>
            <consortium name="The Broad Institute Genome Sequencing Center for Infectious Disease"/>
            <person name="Wu L."/>
            <person name="Ma J."/>
        </authorList>
    </citation>
    <scope>NUCLEOTIDE SEQUENCE [LARGE SCALE GENOMIC DNA]</scope>
    <source>
        <strain evidence="3">CGMCC 4.7289</strain>
    </source>
</reference>
<dbReference type="RefSeq" id="WP_253754346.1">
    <property type="nucleotide sequence ID" value="NZ_JAMZDZ010000001.1"/>
</dbReference>
<name>A0ABV8LLE1_9ACTN</name>
<feature type="region of interest" description="Disordered" evidence="1">
    <location>
        <begin position="1"/>
        <end position="23"/>
    </location>
</feature>
<dbReference type="Pfam" id="PF19381">
    <property type="entry name" value="DUF5956"/>
    <property type="match status" value="1"/>
</dbReference>
<feature type="compositionally biased region" description="Basic and acidic residues" evidence="1">
    <location>
        <begin position="69"/>
        <end position="78"/>
    </location>
</feature>
<sequence>MATSEPSSHWEQIGRCDTDPTGRPHIIELPESGWGALIAWLAPPDQVLRFPDNQEHHTKVRTVAATDESQWRERRSQTEQDALDEDVDSYLHDAVAPPRPRGYRWFLRLPSDLDDDAFWARINSALNQAVPAPTHPMRIAKVVRHVLDAIYGVT</sequence>
<evidence type="ECO:0000313" key="3">
    <source>
        <dbReference type="Proteomes" id="UP001595816"/>
    </source>
</evidence>